<dbReference type="Pfam" id="PF08284">
    <property type="entry name" value="RVP_2"/>
    <property type="match status" value="1"/>
</dbReference>
<dbReference type="InterPro" id="IPR053134">
    <property type="entry name" value="RNA-dir_DNA_polymerase"/>
</dbReference>
<dbReference type="VEuPathDB" id="ToxoDB:EMH_0014960"/>
<name>U6KCE5_9EIME</name>
<reference evidence="3" key="1">
    <citation type="submission" date="2013-10" db="EMBL/GenBank/DDBJ databases">
        <title>Genomic analysis of the causative agents of coccidiosis in chickens.</title>
        <authorList>
            <person name="Reid A.J."/>
            <person name="Blake D."/>
            <person name="Billington K."/>
            <person name="Browne H."/>
            <person name="Dunn M."/>
            <person name="Hung S."/>
            <person name="Kawahara F."/>
            <person name="Miranda-Saavedra D."/>
            <person name="Mourier T."/>
            <person name="Nagra H."/>
            <person name="Otto T.D."/>
            <person name="Rawlings N."/>
            <person name="Sanchez A."/>
            <person name="Sanders M."/>
            <person name="Subramaniam C."/>
            <person name="Tay Y."/>
            <person name="Dear P."/>
            <person name="Doerig C."/>
            <person name="Gruber A."/>
            <person name="Parkinson J."/>
            <person name="Shirley M."/>
            <person name="Wan K.L."/>
            <person name="Berriman M."/>
            <person name="Tomley F."/>
            <person name="Pain A."/>
        </authorList>
    </citation>
    <scope>NUCLEOTIDE SEQUENCE [LARGE SCALE GENOMIC DNA]</scope>
    <source>
        <strain evidence="3">Houghton</strain>
    </source>
</reference>
<feature type="compositionally biased region" description="Basic and acidic residues" evidence="1">
    <location>
        <begin position="329"/>
        <end position="342"/>
    </location>
</feature>
<dbReference type="InterPro" id="IPR000477">
    <property type="entry name" value="RT_dom"/>
</dbReference>
<dbReference type="SUPFAM" id="SSF56672">
    <property type="entry name" value="DNA/RNA polymerases"/>
    <property type="match status" value="1"/>
</dbReference>
<dbReference type="RefSeq" id="XP_013355727.1">
    <property type="nucleotide sequence ID" value="XM_013500273.1"/>
</dbReference>
<dbReference type="PROSITE" id="PS00141">
    <property type="entry name" value="ASP_PROTEASE"/>
    <property type="match status" value="1"/>
</dbReference>
<dbReference type="EMBL" id="HG684929">
    <property type="protein sequence ID" value="CDJ33163.1"/>
    <property type="molecule type" value="Genomic_DNA"/>
</dbReference>
<feature type="region of interest" description="Disordered" evidence="1">
    <location>
        <begin position="240"/>
        <end position="299"/>
    </location>
</feature>
<dbReference type="CDD" id="cd00303">
    <property type="entry name" value="retropepsin_like"/>
    <property type="match status" value="1"/>
</dbReference>
<dbReference type="GO" id="GO:0006508">
    <property type="term" value="P:proteolysis"/>
    <property type="evidence" value="ECO:0007669"/>
    <property type="project" value="InterPro"/>
</dbReference>
<dbReference type="CDD" id="cd01647">
    <property type="entry name" value="RT_LTR"/>
    <property type="match status" value="1"/>
</dbReference>
<dbReference type="Gene3D" id="3.10.10.10">
    <property type="entry name" value="HIV Type 1 Reverse Transcriptase, subunit A, domain 1"/>
    <property type="match status" value="1"/>
</dbReference>
<sequence length="888" mass="99270">MAMVELIKEMKEDNRSRNEELVMMQRQAADRTEELMKLHRQASDGRQAHPEGRIYSPRDRIRRKEITASEDGSNIKSFLSLVEREFRDSEVPMEEWGGLLGKYLTGKALAFVEFLKQSGVDMTDWNHVRNRLCEKFCSLTRETMIDMLAENRWTGDYSGHIARFTDVVSMGAHIPAEELVTWFFTLLPPEIGERITREGTKEFHDWHEAAAALRDWAIPLEAWRARRIRSLQEFTARGRRRPGLEGSVITSGRTAPVKGDARSRPNWQTDGPRDQDVAGPDAISVPVSPNPGQEETGEGVKRRHVMLVGDRIETGNECNENEGGQAKPNETDLKGQEEKGEAVECGELTHGPGTEPVRGAETGNSKNKGKEENIEGDRLLPEWLWWQGGGAPERTLEYLGPLCGIGESAVLEFEITGPGYEGLLDTGASRSFIRPAAVEQLGLKVRTLREPFSFTVANGATIHIDKEVPRLTMLCGGECFTGDFLIGPIPFPIILGIDWLVNHKVAWYFQSDKLRTYVNGRWCDLPVLRKGGEATSQGETTNKDRTKTAADRAYEELAAQDILQRAREDTANLKRALEGLHFVFASPATEPEQIIHVPTEGQGPLLCALVEHTSSTPNRRDWTHGEAGETYGTPQADDDESPWPKAQLSYTEFDAWMAGPEAPRIPEPILTVLQQHRKLFPDSLPGGLPPKRPYDHRILLLPGKLPTRAPIYKMPPDQLAHHNKEIARLIAKGWIGPTYSPICAPNIMDDKRDDGSGERKMRMVVNHQALNALTIAPEFPMPSGQTVLEMLGGAAYFSTLDLEAGFHQIRMAREDRWKTPFRSVQGLFEYKVMPFGLKGAPATFQASINAYLQPLLGNGVITYLDDVLVYSAIIESHTQLLKQVLGIF</sequence>
<evidence type="ECO:0000313" key="3">
    <source>
        <dbReference type="EMBL" id="CDJ33163.1"/>
    </source>
</evidence>
<dbReference type="GeneID" id="25376450"/>
<keyword evidence="4" id="KW-1185">Reference proteome</keyword>
<dbReference type="Pfam" id="PF00078">
    <property type="entry name" value="RVT_1"/>
    <property type="match status" value="1"/>
</dbReference>
<dbReference type="SUPFAM" id="SSF50630">
    <property type="entry name" value="Acid proteases"/>
    <property type="match status" value="1"/>
</dbReference>
<dbReference type="InterPro" id="IPR043502">
    <property type="entry name" value="DNA/RNA_pol_sf"/>
</dbReference>
<protein>
    <recommendedName>
        <fullName evidence="2">Reverse transcriptase domain-containing protein</fullName>
    </recommendedName>
</protein>
<gene>
    <name evidence="3" type="ORF">EMH_0014960</name>
</gene>
<feature type="region of interest" description="Disordered" evidence="1">
    <location>
        <begin position="615"/>
        <end position="643"/>
    </location>
</feature>
<dbReference type="GO" id="GO:0004190">
    <property type="term" value="F:aspartic-type endopeptidase activity"/>
    <property type="evidence" value="ECO:0007669"/>
    <property type="project" value="InterPro"/>
</dbReference>
<dbReference type="PANTHER" id="PTHR24559:SF428">
    <property type="entry name" value="REVERSE TRANSCRIPTASE_RETROTRANSPOSON-DERIVED PROTEIN RNASE H-LIKE DOMAIN-CONTAINING PROTEIN"/>
    <property type="match status" value="1"/>
</dbReference>
<organism evidence="3 4">
    <name type="scientific">Eimeria mitis</name>
    <dbReference type="NCBI Taxonomy" id="44415"/>
    <lineage>
        <taxon>Eukaryota</taxon>
        <taxon>Sar</taxon>
        <taxon>Alveolata</taxon>
        <taxon>Apicomplexa</taxon>
        <taxon>Conoidasida</taxon>
        <taxon>Coccidia</taxon>
        <taxon>Eucoccidiorida</taxon>
        <taxon>Eimeriorina</taxon>
        <taxon>Eimeriidae</taxon>
        <taxon>Eimeria</taxon>
    </lineage>
</organism>
<dbReference type="InterPro" id="IPR021109">
    <property type="entry name" value="Peptidase_aspartic_dom_sf"/>
</dbReference>
<dbReference type="InterPro" id="IPR043128">
    <property type="entry name" value="Rev_trsase/Diguanyl_cyclase"/>
</dbReference>
<proteinExistence type="predicted"/>
<feature type="domain" description="Reverse transcriptase" evidence="2">
    <location>
        <begin position="758"/>
        <end position="885"/>
    </location>
</feature>
<dbReference type="InterPro" id="IPR001969">
    <property type="entry name" value="Aspartic_peptidase_AS"/>
</dbReference>
<feature type="compositionally biased region" description="Low complexity" evidence="1">
    <location>
        <begin position="315"/>
        <end position="324"/>
    </location>
</feature>
<dbReference type="Gene3D" id="2.40.70.10">
    <property type="entry name" value="Acid Proteases"/>
    <property type="match status" value="1"/>
</dbReference>
<dbReference type="PANTHER" id="PTHR24559">
    <property type="entry name" value="TRANSPOSON TY3-I GAG-POL POLYPROTEIN"/>
    <property type="match status" value="1"/>
</dbReference>
<evidence type="ECO:0000259" key="2">
    <source>
        <dbReference type="Pfam" id="PF00078"/>
    </source>
</evidence>
<feature type="compositionally biased region" description="Basic and acidic residues" evidence="1">
    <location>
        <begin position="618"/>
        <end position="627"/>
    </location>
</feature>
<accession>U6KCE5</accession>
<dbReference type="OrthoDB" id="2431547at2759"/>
<dbReference type="AlphaFoldDB" id="U6KCE5"/>
<feature type="region of interest" description="Disordered" evidence="1">
    <location>
        <begin position="315"/>
        <end position="372"/>
    </location>
</feature>
<dbReference type="Proteomes" id="UP000030744">
    <property type="component" value="Unassembled WGS sequence"/>
</dbReference>
<evidence type="ECO:0000313" key="4">
    <source>
        <dbReference type="Proteomes" id="UP000030744"/>
    </source>
</evidence>
<dbReference type="Gene3D" id="3.30.70.270">
    <property type="match status" value="1"/>
</dbReference>
<reference evidence="3" key="2">
    <citation type="submission" date="2013-10" db="EMBL/GenBank/DDBJ databases">
        <authorList>
            <person name="Aslett M."/>
        </authorList>
    </citation>
    <scope>NUCLEOTIDE SEQUENCE [LARGE SCALE GENOMIC DNA]</scope>
    <source>
        <strain evidence="3">Houghton</strain>
    </source>
</reference>
<evidence type="ECO:0000256" key="1">
    <source>
        <dbReference type="SAM" id="MobiDB-lite"/>
    </source>
</evidence>